<dbReference type="EC" id="1.1.1.31" evidence="6"/>
<dbReference type="GO" id="GO:0051287">
    <property type="term" value="F:NAD binding"/>
    <property type="evidence" value="ECO:0007669"/>
    <property type="project" value="InterPro"/>
</dbReference>
<accession>Q0K0E2</accession>
<sequence>MSRIAFIGLGNMGMPMALNLVRAGHDVQGFDISEAALAGFAGQGGQSQRSVAAAVDGASIVISIVRNADDVKNLYCTAGGVLDVAAPGALLIESSTIGPAAARAVAAEAAQAGFAMLDAPVAGGQAGAREARLTFMVGGARTAFDRAEPVLRQMGARIFYAGASGNGQIAKLCNNLIACVSSAVVSEAFILGSKLGMDYQTMYDIITQSTGQCWTLSHNCPVPGPVPSSPASRDYVPGFAADLMLKDLSLVASAASEVGAATPFGARAIQLYRQLSESGLGARDWTVVARLIENSASLN</sequence>
<dbReference type="Proteomes" id="UP000008210">
    <property type="component" value="Chromosome 2"/>
</dbReference>
<evidence type="ECO:0000256" key="6">
    <source>
        <dbReference type="RuleBase" id="RU910714"/>
    </source>
</evidence>
<dbReference type="InterPro" id="IPR002204">
    <property type="entry name" value="3-OH-isobutyrate_DH-rel_CS"/>
</dbReference>
<dbReference type="InterPro" id="IPR013328">
    <property type="entry name" value="6PGD_dom2"/>
</dbReference>
<dbReference type="InterPro" id="IPR006115">
    <property type="entry name" value="6PGDH_NADP-bd"/>
</dbReference>
<dbReference type="NCBIfam" id="TIGR01692">
    <property type="entry name" value="HIBADH"/>
    <property type="match status" value="1"/>
</dbReference>
<feature type="domain" description="3-hydroxyisobutyrate dehydrogenase-like NAD-binding" evidence="8">
    <location>
        <begin position="165"/>
        <end position="291"/>
    </location>
</feature>
<dbReference type="eggNOG" id="COG2084">
    <property type="taxonomic scope" value="Bacteria"/>
</dbReference>
<dbReference type="PROSITE" id="PS00895">
    <property type="entry name" value="3_HYDROXYISOBUT_DH"/>
    <property type="match status" value="1"/>
</dbReference>
<dbReference type="Gene3D" id="1.10.1040.10">
    <property type="entry name" value="N-(1-d-carboxylethyl)-l-norvaline Dehydrogenase, domain 2"/>
    <property type="match status" value="1"/>
</dbReference>
<dbReference type="HOGENOM" id="CLU_035117_6_0_4"/>
<comment type="catalytic activity">
    <reaction evidence="6">
        <text>3-hydroxy-2-methylpropanoate + NAD(+) = 2-methyl-3-oxopropanoate + NADH + H(+)</text>
        <dbReference type="Rhea" id="RHEA:17681"/>
        <dbReference type="ChEBI" id="CHEBI:11805"/>
        <dbReference type="ChEBI" id="CHEBI:15378"/>
        <dbReference type="ChEBI" id="CHEBI:57540"/>
        <dbReference type="ChEBI" id="CHEBI:57700"/>
        <dbReference type="ChEBI" id="CHEBI:57945"/>
        <dbReference type="EC" id="1.1.1.31"/>
    </reaction>
</comment>
<comment type="pathway">
    <text evidence="6">Amino-acid degradation; L-valine degradation.</text>
</comment>
<keyword evidence="4 6" id="KW-0520">NAD</keyword>
<dbReference type="InterPro" id="IPR008927">
    <property type="entry name" value="6-PGluconate_DH-like_C_sf"/>
</dbReference>
<dbReference type="EMBL" id="CP039288">
    <property type="protein sequence ID" value="QCC04364.1"/>
    <property type="molecule type" value="Genomic_DNA"/>
</dbReference>
<dbReference type="KEGG" id="reh:H16_B1750"/>
<dbReference type="InterPro" id="IPR036291">
    <property type="entry name" value="NAD(P)-bd_dom_sf"/>
</dbReference>
<dbReference type="EMBL" id="AM260480">
    <property type="protein sequence ID" value="CAJ96532.1"/>
    <property type="molecule type" value="Genomic_DNA"/>
</dbReference>
<dbReference type="InterPro" id="IPR011548">
    <property type="entry name" value="HIBADH"/>
</dbReference>
<dbReference type="Pfam" id="PF03446">
    <property type="entry name" value="NAD_binding_2"/>
    <property type="match status" value="1"/>
</dbReference>
<evidence type="ECO:0000256" key="1">
    <source>
        <dbReference type="ARBA" id="ARBA00009080"/>
    </source>
</evidence>
<dbReference type="OrthoDB" id="9777604at2"/>
<feature type="domain" description="6-phosphogluconate dehydrogenase NADP-binding" evidence="7">
    <location>
        <begin position="3"/>
        <end position="162"/>
    </location>
</feature>
<evidence type="ECO:0000256" key="3">
    <source>
        <dbReference type="ARBA" id="ARBA00023002"/>
    </source>
</evidence>
<comment type="similarity">
    <text evidence="1 6">Belongs to the HIBADH-related family.</text>
</comment>
<dbReference type="PANTHER" id="PTHR22981">
    <property type="entry name" value="3-HYDROXYISOBUTYRATE DEHYDROGENASE-RELATED"/>
    <property type="match status" value="1"/>
</dbReference>
<dbReference type="PANTHER" id="PTHR22981:SF7">
    <property type="entry name" value="3-HYDROXYISOBUTYRATE DEHYDROGENASE, MITOCHONDRIAL"/>
    <property type="match status" value="1"/>
</dbReference>
<evidence type="ECO:0000313" key="12">
    <source>
        <dbReference type="Proteomes" id="UP000296079"/>
    </source>
</evidence>
<evidence type="ECO:0000256" key="4">
    <source>
        <dbReference type="ARBA" id="ARBA00023027"/>
    </source>
</evidence>
<keyword evidence="11" id="KW-1185">Reference proteome</keyword>
<dbReference type="STRING" id="381666.H16_B1750"/>
<evidence type="ECO:0000259" key="8">
    <source>
        <dbReference type="Pfam" id="PF14833"/>
    </source>
</evidence>
<reference evidence="9 11" key="1">
    <citation type="journal article" date="2006" name="Nat. Biotechnol.">
        <title>Genome sequence of the bioplastic-producing 'Knallgas' bacterium Ralstonia eutropha H16.</title>
        <authorList>
            <person name="Pohlmann A."/>
            <person name="Fricke W.F."/>
            <person name="Reinecke F."/>
            <person name="Kusian B."/>
            <person name="Liesegang H."/>
            <person name="Cramm R."/>
            <person name="Eitinger T."/>
            <person name="Ewering C."/>
            <person name="Potter M."/>
            <person name="Schwartz E."/>
            <person name="Strittmatter A."/>
            <person name="Voss I."/>
            <person name="Gottschalk G."/>
            <person name="Steinbuechel A."/>
            <person name="Friedrich B."/>
            <person name="Bowien B."/>
        </authorList>
    </citation>
    <scope>NUCLEOTIDE SEQUENCE [LARGE SCALE GENOMIC DNA]</scope>
    <source>
        <strain evidence="11">ATCC 17699 / DSM 428 / KCTC 22496 / NCIMB 10442 / H16 / Stanier 337</strain>
        <strain evidence="9">H16</strain>
    </source>
</reference>
<evidence type="ECO:0000259" key="7">
    <source>
        <dbReference type="Pfam" id="PF03446"/>
    </source>
</evidence>
<dbReference type="UniPathway" id="UPA00362"/>
<evidence type="ECO:0000313" key="10">
    <source>
        <dbReference type="EMBL" id="QCC04364.1"/>
    </source>
</evidence>
<dbReference type="SUPFAM" id="SSF48179">
    <property type="entry name" value="6-phosphogluconate dehydrogenase C-terminal domain-like"/>
    <property type="match status" value="1"/>
</dbReference>
<dbReference type="InterPro" id="IPR029154">
    <property type="entry name" value="HIBADH-like_NADP-bd"/>
</dbReference>
<evidence type="ECO:0000256" key="2">
    <source>
        <dbReference type="ARBA" id="ARBA00022456"/>
    </source>
</evidence>
<dbReference type="GO" id="GO:0050661">
    <property type="term" value="F:NADP binding"/>
    <property type="evidence" value="ECO:0007669"/>
    <property type="project" value="InterPro"/>
</dbReference>
<dbReference type="GO" id="GO:0008442">
    <property type="term" value="F:3-hydroxyisobutyrate dehydrogenase activity"/>
    <property type="evidence" value="ECO:0007669"/>
    <property type="project" value="UniProtKB-EC"/>
</dbReference>
<reference evidence="10 12" key="2">
    <citation type="submission" date="2019-04" db="EMBL/GenBank/DDBJ databases">
        <title>Long-read de novo sequencing of Cupriavidus necator H16.</title>
        <authorList>
            <person name="Little G.T."/>
            <person name="Ehsaan M."/>
            <person name="Arenas-Lopez C."/>
            <person name="Jawed K."/>
            <person name="Winzer K."/>
            <person name="Kovacs K."/>
            <person name="Malys N."/>
            <person name="Minton N.P."/>
        </authorList>
    </citation>
    <scope>NUCLEOTIDE SEQUENCE [LARGE SCALE GENOMIC DNA]</scope>
    <source>
        <strain evidence="10 12">H16</strain>
    </source>
</reference>
<dbReference type="PIRSF" id="PIRSF000103">
    <property type="entry name" value="HIBADH"/>
    <property type="match status" value="1"/>
</dbReference>
<dbReference type="InterPro" id="IPR015815">
    <property type="entry name" value="HIBADH-related"/>
</dbReference>
<dbReference type="SUPFAM" id="SSF51735">
    <property type="entry name" value="NAD(P)-binding Rossmann-fold domains"/>
    <property type="match status" value="1"/>
</dbReference>
<dbReference type="Pfam" id="PF14833">
    <property type="entry name" value="NAD_binding_11"/>
    <property type="match status" value="1"/>
</dbReference>
<feature type="active site" evidence="5">
    <location>
        <position position="171"/>
    </location>
</feature>
<name>Q0K0E2_CUPNH</name>
<dbReference type="GO" id="GO:0006574">
    <property type="term" value="P:L-valine catabolic process"/>
    <property type="evidence" value="ECO:0007669"/>
    <property type="project" value="UniProtKB-UniPathway"/>
</dbReference>
<organism evidence="9 11">
    <name type="scientific">Cupriavidus necator (strain ATCC 17699 / DSM 428 / KCTC 22496 / NCIMB 10442 / H16 / Stanier 337)</name>
    <name type="common">Ralstonia eutropha</name>
    <dbReference type="NCBI Taxonomy" id="381666"/>
    <lineage>
        <taxon>Bacteria</taxon>
        <taxon>Pseudomonadati</taxon>
        <taxon>Pseudomonadota</taxon>
        <taxon>Betaproteobacteria</taxon>
        <taxon>Burkholderiales</taxon>
        <taxon>Burkholderiaceae</taxon>
        <taxon>Cupriavidus</taxon>
    </lineage>
</organism>
<dbReference type="FunFam" id="1.10.1040.10:FF:000006">
    <property type="entry name" value="3-hydroxyisobutyrate dehydrogenase"/>
    <property type="match status" value="1"/>
</dbReference>
<evidence type="ECO:0000313" key="9">
    <source>
        <dbReference type="EMBL" id="CAJ96532.1"/>
    </source>
</evidence>
<protein>
    <recommendedName>
        <fullName evidence="6">3-hydroxyisobutyrate dehydrogenase</fullName>
        <shortName evidence="6">HIBADH</shortName>
        <ecNumber evidence="6">1.1.1.31</ecNumber>
    </recommendedName>
</protein>
<proteinExistence type="inferred from homology"/>
<dbReference type="AlphaFoldDB" id="Q0K0E2"/>
<evidence type="ECO:0000256" key="5">
    <source>
        <dbReference type="PIRSR" id="PIRSR000103-1"/>
    </source>
</evidence>
<keyword evidence="2 6" id="KW-0101">Branched-chain amino acid catabolism</keyword>
<keyword evidence="3 6" id="KW-0560">Oxidoreductase</keyword>
<evidence type="ECO:0000313" key="11">
    <source>
        <dbReference type="Proteomes" id="UP000008210"/>
    </source>
</evidence>
<gene>
    <name evidence="10" type="primary">mmsB</name>
    <name evidence="9" type="ordered locus">H16_B1750</name>
    <name evidence="10" type="ORF">E6A55_28025</name>
</gene>
<dbReference type="RefSeq" id="WP_011617453.1">
    <property type="nucleotide sequence ID" value="NC_008314.1"/>
</dbReference>
<dbReference type="Gene3D" id="3.40.50.720">
    <property type="entry name" value="NAD(P)-binding Rossmann-like Domain"/>
    <property type="match status" value="1"/>
</dbReference>
<dbReference type="Proteomes" id="UP000296079">
    <property type="component" value="Chromosome 2"/>
</dbReference>